<keyword evidence="1" id="KW-0067">ATP-binding</keyword>
<dbReference type="InterPro" id="IPR013815">
    <property type="entry name" value="ATP_grasp_subdomain_1"/>
</dbReference>
<keyword evidence="1" id="KW-0547">Nucleotide-binding</keyword>
<accession>A0ABM8YHZ4</accession>
<dbReference type="Pfam" id="PF08443">
    <property type="entry name" value="RimK"/>
    <property type="match status" value="1"/>
</dbReference>
<dbReference type="Gene3D" id="3.30.470.20">
    <property type="entry name" value="ATP-grasp fold, B domain"/>
    <property type="match status" value="1"/>
</dbReference>
<evidence type="ECO:0000259" key="2">
    <source>
        <dbReference type="PROSITE" id="PS50975"/>
    </source>
</evidence>
<evidence type="ECO:0000313" key="3">
    <source>
        <dbReference type="EMBL" id="CAG9619517.1"/>
    </source>
</evidence>
<keyword evidence="4" id="KW-1185">Reference proteome</keyword>
<dbReference type="Proteomes" id="UP000789833">
    <property type="component" value="Unassembled WGS sequence"/>
</dbReference>
<dbReference type="SUPFAM" id="SSF56059">
    <property type="entry name" value="Glutathione synthetase ATP-binding domain-like"/>
    <property type="match status" value="1"/>
</dbReference>
<evidence type="ECO:0000313" key="4">
    <source>
        <dbReference type="Proteomes" id="UP000789833"/>
    </source>
</evidence>
<feature type="domain" description="ATP-grasp" evidence="2">
    <location>
        <begin position="104"/>
        <end position="282"/>
    </location>
</feature>
<reference evidence="3 4" key="1">
    <citation type="submission" date="2021-10" db="EMBL/GenBank/DDBJ databases">
        <authorList>
            <person name="Criscuolo A."/>
        </authorList>
    </citation>
    <scope>NUCLEOTIDE SEQUENCE [LARGE SCALE GENOMIC DNA]</scope>
    <source>
        <strain evidence="4">CIP 111883</strain>
    </source>
</reference>
<dbReference type="PROSITE" id="PS50975">
    <property type="entry name" value="ATP_GRASP"/>
    <property type="match status" value="1"/>
</dbReference>
<evidence type="ECO:0000256" key="1">
    <source>
        <dbReference type="PROSITE-ProRule" id="PRU00409"/>
    </source>
</evidence>
<dbReference type="EMBL" id="CAKJTJ010000001">
    <property type="protein sequence ID" value="CAG9619517.1"/>
    <property type="molecule type" value="Genomic_DNA"/>
</dbReference>
<dbReference type="RefSeq" id="WP_230499444.1">
    <property type="nucleotide sequence ID" value="NZ_CAKJTJ010000001.1"/>
</dbReference>
<dbReference type="InterPro" id="IPR013651">
    <property type="entry name" value="ATP-grasp_RimK-type"/>
</dbReference>
<dbReference type="PANTHER" id="PTHR21621:SF0">
    <property type="entry name" value="BETA-CITRYLGLUTAMATE SYNTHASE B-RELATED"/>
    <property type="match status" value="1"/>
</dbReference>
<dbReference type="Gene3D" id="3.30.1490.20">
    <property type="entry name" value="ATP-grasp fold, A domain"/>
    <property type="match status" value="1"/>
</dbReference>
<comment type="caution">
    <text evidence="3">The sequence shown here is derived from an EMBL/GenBank/DDBJ whole genome shotgun (WGS) entry which is preliminary data.</text>
</comment>
<proteinExistence type="predicted"/>
<dbReference type="PANTHER" id="PTHR21621">
    <property type="entry name" value="RIBOSOMAL PROTEIN S6 MODIFICATION PROTEIN"/>
    <property type="match status" value="1"/>
</dbReference>
<name>A0ABM8YHZ4_9BACI</name>
<sequence>MKKRGWLVYEEEHASKNAAFIDWFLQEAENLNITLDFILQSNISFGAGPKGLFLSVNGIKSNTPDFVIMRNIYPLFNMQLEKMNIACFNPFHVSSICNDKAATHQYLAPHGIPMLETHFVHSKDLQTNTLPIPFPFILKSRTGRGGEQVFMVNEQEELVEVLDALNEHELILQPLAGTPGKDLRVYVLGDKIVGAVLRKNDKSFKANYSLGGSADAYFLNEREKALVSQITKLFDFGLAGIDFLFDKENNLLFNEIEDVVGCRTLCQTSEVNIVQLYLSFILDKLERERIR</sequence>
<organism evidence="3 4">
    <name type="scientific">Sutcliffiella rhizosphaerae</name>
    <dbReference type="NCBI Taxonomy" id="2880967"/>
    <lineage>
        <taxon>Bacteria</taxon>
        <taxon>Bacillati</taxon>
        <taxon>Bacillota</taxon>
        <taxon>Bacilli</taxon>
        <taxon>Bacillales</taxon>
        <taxon>Bacillaceae</taxon>
        <taxon>Sutcliffiella</taxon>
    </lineage>
</organism>
<gene>
    <name evidence="3" type="ORF">BACCIP111883_00284</name>
</gene>
<dbReference type="InterPro" id="IPR011761">
    <property type="entry name" value="ATP-grasp"/>
</dbReference>
<protein>
    <recommendedName>
        <fullName evidence="2">ATP-grasp domain-containing protein</fullName>
    </recommendedName>
</protein>